<gene>
    <name evidence="3" type="ORF">DI536_14180</name>
</gene>
<dbReference type="GO" id="GO:0016491">
    <property type="term" value="F:oxidoreductase activity"/>
    <property type="evidence" value="ECO:0007669"/>
    <property type="project" value="InterPro"/>
</dbReference>
<keyword evidence="1" id="KW-0676">Redox-active center</keyword>
<accession>A0A2W5TB50</accession>
<comment type="caution">
    <text evidence="3">The sequence shown here is derived from an EMBL/GenBank/DDBJ whole genome shotgun (WGS) entry which is preliminary data.</text>
</comment>
<evidence type="ECO:0000259" key="2">
    <source>
        <dbReference type="PROSITE" id="PS51352"/>
    </source>
</evidence>
<dbReference type="PROSITE" id="PS00194">
    <property type="entry name" value="THIOREDOXIN_1"/>
    <property type="match status" value="1"/>
</dbReference>
<evidence type="ECO:0000313" key="4">
    <source>
        <dbReference type="Proteomes" id="UP000249061"/>
    </source>
</evidence>
<dbReference type="InterPro" id="IPR013766">
    <property type="entry name" value="Thioredoxin_domain"/>
</dbReference>
<evidence type="ECO:0000313" key="3">
    <source>
        <dbReference type="EMBL" id="PZR12719.1"/>
    </source>
</evidence>
<dbReference type="PROSITE" id="PS51352">
    <property type="entry name" value="THIOREDOXIN_2"/>
    <property type="match status" value="1"/>
</dbReference>
<feature type="domain" description="Thioredoxin" evidence="2">
    <location>
        <begin position="40"/>
        <end position="181"/>
    </location>
</feature>
<name>A0A2W5TB50_9BACT</name>
<dbReference type="GO" id="GO:0016209">
    <property type="term" value="F:antioxidant activity"/>
    <property type="evidence" value="ECO:0007669"/>
    <property type="project" value="InterPro"/>
</dbReference>
<proteinExistence type="predicted"/>
<dbReference type="AlphaFoldDB" id="A0A2W5TB50"/>
<dbReference type="InterPro" id="IPR050553">
    <property type="entry name" value="Thioredoxin_ResA/DsbE_sf"/>
</dbReference>
<dbReference type="InterPro" id="IPR017937">
    <property type="entry name" value="Thioredoxin_CS"/>
</dbReference>
<dbReference type="PANTHER" id="PTHR42852:SF17">
    <property type="entry name" value="THIOREDOXIN-LIKE PROTEIN HI_1115"/>
    <property type="match status" value="1"/>
</dbReference>
<evidence type="ECO:0000256" key="1">
    <source>
        <dbReference type="ARBA" id="ARBA00023284"/>
    </source>
</evidence>
<dbReference type="EMBL" id="QFQP01000011">
    <property type="protein sequence ID" value="PZR12719.1"/>
    <property type="molecule type" value="Genomic_DNA"/>
</dbReference>
<dbReference type="Gene3D" id="3.40.30.10">
    <property type="entry name" value="Glutaredoxin"/>
    <property type="match status" value="1"/>
</dbReference>
<dbReference type="PANTHER" id="PTHR42852">
    <property type="entry name" value="THIOL:DISULFIDE INTERCHANGE PROTEIN DSBE"/>
    <property type="match status" value="1"/>
</dbReference>
<dbReference type="Pfam" id="PF00578">
    <property type="entry name" value="AhpC-TSA"/>
    <property type="match status" value="1"/>
</dbReference>
<reference evidence="3 4" key="1">
    <citation type="submission" date="2017-08" db="EMBL/GenBank/DDBJ databases">
        <title>Infants hospitalized years apart are colonized by the same room-sourced microbial strains.</title>
        <authorList>
            <person name="Brooks B."/>
            <person name="Olm M.R."/>
            <person name="Firek B.A."/>
            <person name="Baker R."/>
            <person name="Thomas B.C."/>
            <person name="Morowitz M.J."/>
            <person name="Banfield J.F."/>
        </authorList>
    </citation>
    <scope>NUCLEOTIDE SEQUENCE [LARGE SCALE GENOMIC DNA]</scope>
    <source>
        <strain evidence="3">S2_003_000_R2_14</strain>
    </source>
</reference>
<dbReference type="Proteomes" id="UP000249061">
    <property type="component" value="Unassembled WGS sequence"/>
</dbReference>
<protein>
    <submittedName>
        <fullName evidence="3">TlpA family protein disulfide reductase</fullName>
    </submittedName>
</protein>
<organism evidence="3 4">
    <name type="scientific">Archangium gephyra</name>
    <dbReference type="NCBI Taxonomy" id="48"/>
    <lineage>
        <taxon>Bacteria</taxon>
        <taxon>Pseudomonadati</taxon>
        <taxon>Myxococcota</taxon>
        <taxon>Myxococcia</taxon>
        <taxon>Myxococcales</taxon>
        <taxon>Cystobacterineae</taxon>
        <taxon>Archangiaceae</taxon>
        <taxon>Archangium</taxon>
    </lineage>
</organism>
<sequence length="182" mass="20170">MTDEAAQKKPVDKVTLAFIVVLLAGAAMLGWQQVNGAAIMEEGSVAPDFQVKRLRGEVVSLGELRGKVVVVNFWATWCPPCREEIPYLVSTVQEFEKDGVTLVAISNDNLDTQREMVELFLKRYPQLAPYAALGRPEVGAAWRVKALPSLFVLDRQGHVVASHQGQATEGQIRRWVKEALSR</sequence>
<dbReference type="InterPro" id="IPR000866">
    <property type="entry name" value="AhpC/TSA"/>
</dbReference>
<dbReference type="SUPFAM" id="SSF52833">
    <property type="entry name" value="Thioredoxin-like"/>
    <property type="match status" value="1"/>
</dbReference>
<dbReference type="CDD" id="cd02966">
    <property type="entry name" value="TlpA_like_family"/>
    <property type="match status" value="1"/>
</dbReference>
<dbReference type="InterPro" id="IPR036249">
    <property type="entry name" value="Thioredoxin-like_sf"/>
</dbReference>